<organism evidence="1 2">
    <name type="scientific">Dallia pectoralis</name>
    <name type="common">Alaska blackfish</name>
    <dbReference type="NCBI Taxonomy" id="75939"/>
    <lineage>
        <taxon>Eukaryota</taxon>
        <taxon>Metazoa</taxon>
        <taxon>Chordata</taxon>
        <taxon>Craniata</taxon>
        <taxon>Vertebrata</taxon>
        <taxon>Euteleostomi</taxon>
        <taxon>Actinopterygii</taxon>
        <taxon>Neopterygii</taxon>
        <taxon>Teleostei</taxon>
        <taxon>Protacanthopterygii</taxon>
        <taxon>Esociformes</taxon>
        <taxon>Umbridae</taxon>
        <taxon>Dallia</taxon>
    </lineage>
</organism>
<dbReference type="EMBL" id="CM055746">
    <property type="protein sequence ID" value="KAJ7996857.1"/>
    <property type="molecule type" value="Genomic_DNA"/>
</dbReference>
<dbReference type="Proteomes" id="UP001157502">
    <property type="component" value="Chromosome 19"/>
</dbReference>
<comment type="caution">
    <text evidence="1">The sequence shown here is derived from an EMBL/GenBank/DDBJ whole genome shotgun (WGS) entry which is preliminary data.</text>
</comment>
<gene>
    <name evidence="1" type="ORF">DPEC_G00222870</name>
</gene>
<proteinExistence type="predicted"/>
<evidence type="ECO:0000313" key="2">
    <source>
        <dbReference type="Proteomes" id="UP001157502"/>
    </source>
</evidence>
<accession>A0ACC2G000</accession>
<sequence>MVPRNRKGTDTTSHASVSGGKYAPKYAQTKHTRGNKDFIKVLAERNQSVAPVGVWVESEPAHYHQDEHPEVRALLTEELQAGIQMEKEDSLRRFQEKVRHRVAQQAQLLKMRQLQKSYEVADRERRVLQQSSDTAQRLTQRKSRLPCSLQGELGICSPKSHWNQAQAHKSQNVETNTTDQQTHQLSEVMKRVRHKLAACQTDRDAEVMSELPGWKWKVSPPRDLSDVKQKPVPSRSRVDKEKGKEEEEADIPLIEQHDSSHLGPFQGLETKTVTFNNTPVCDVVLRGRTGHGVGISSDYRSTQVLWPDEDQEELKRQRQSQFLLYRRQFMDIEREQVKEHQRHRKHLRRIARIKAEKEQMRSEEETAAARGRENADGLKKKERARKDKEASRYIEALRAQMKEKMAIEKTELPPLCSCGDSFWDSHPDTCANNCVFYSNHKAYVQALQSTLLSCDLRNGSHSTHHRVSARRIASLHALSPRK</sequence>
<protein>
    <submittedName>
        <fullName evidence="1">Uncharacterized protein</fullName>
    </submittedName>
</protein>
<name>A0ACC2G000_DALPE</name>
<evidence type="ECO:0000313" key="1">
    <source>
        <dbReference type="EMBL" id="KAJ7996857.1"/>
    </source>
</evidence>
<reference evidence="1" key="1">
    <citation type="submission" date="2021-05" db="EMBL/GenBank/DDBJ databases">
        <authorList>
            <person name="Pan Q."/>
            <person name="Jouanno E."/>
            <person name="Zahm M."/>
            <person name="Klopp C."/>
            <person name="Cabau C."/>
            <person name="Louis A."/>
            <person name="Berthelot C."/>
            <person name="Parey E."/>
            <person name="Roest Crollius H."/>
            <person name="Montfort J."/>
            <person name="Robinson-Rechavi M."/>
            <person name="Bouchez O."/>
            <person name="Lampietro C."/>
            <person name="Lopez Roques C."/>
            <person name="Donnadieu C."/>
            <person name="Postlethwait J."/>
            <person name="Bobe J."/>
            <person name="Dillon D."/>
            <person name="Chandos A."/>
            <person name="von Hippel F."/>
            <person name="Guiguen Y."/>
        </authorList>
    </citation>
    <scope>NUCLEOTIDE SEQUENCE</scope>
    <source>
        <strain evidence="1">YG-Jan2019</strain>
    </source>
</reference>
<keyword evidence="2" id="KW-1185">Reference proteome</keyword>